<dbReference type="SUPFAM" id="SSF90123">
    <property type="entry name" value="ABC transporter transmembrane region"/>
    <property type="match status" value="1"/>
</dbReference>
<evidence type="ECO:0000256" key="5">
    <source>
        <dbReference type="ARBA" id="ARBA00022741"/>
    </source>
</evidence>
<reference evidence="12 13" key="1">
    <citation type="submission" date="2017-07" db="EMBL/GenBank/DDBJ databases">
        <title>Genomes of Fischerella (Mastigocladus) sp. strains.</title>
        <authorList>
            <person name="Miller S.R."/>
        </authorList>
    </citation>
    <scope>NUCLEOTIDE SEQUENCE [LARGE SCALE GENOMIC DNA]</scope>
    <source>
        <strain evidence="12 13">CCMEE 5268</strain>
    </source>
</reference>
<dbReference type="PROSITE" id="PS50929">
    <property type="entry name" value="ABC_TM1F"/>
    <property type="match status" value="1"/>
</dbReference>
<comment type="caution">
    <text evidence="12">The sequence shown here is derived from an EMBL/GenBank/DDBJ whole genome shotgun (WGS) entry which is preliminary data.</text>
</comment>
<gene>
    <name evidence="12" type="ORF">CEN50_04200</name>
</gene>
<evidence type="ECO:0000313" key="13">
    <source>
        <dbReference type="Proteomes" id="UP000235025"/>
    </source>
</evidence>
<dbReference type="Proteomes" id="UP000235025">
    <property type="component" value="Unassembled WGS sequence"/>
</dbReference>
<keyword evidence="3" id="KW-1003">Cell membrane</keyword>
<keyword evidence="8 9" id="KW-0472">Membrane</keyword>
<evidence type="ECO:0000256" key="3">
    <source>
        <dbReference type="ARBA" id="ARBA00022475"/>
    </source>
</evidence>
<feature type="transmembrane region" description="Helical" evidence="9">
    <location>
        <begin position="78"/>
        <end position="97"/>
    </location>
</feature>
<feature type="domain" description="ABC transmembrane type-1" evidence="11">
    <location>
        <begin position="44"/>
        <end position="324"/>
    </location>
</feature>
<keyword evidence="2" id="KW-0813">Transport</keyword>
<feature type="transmembrane region" description="Helical" evidence="9">
    <location>
        <begin position="39"/>
        <end position="58"/>
    </location>
</feature>
<evidence type="ECO:0000259" key="11">
    <source>
        <dbReference type="PROSITE" id="PS50929"/>
    </source>
</evidence>
<feature type="transmembrane region" description="Helical" evidence="9">
    <location>
        <begin position="181"/>
        <end position="199"/>
    </location>
</feature>
<keyword evidence="6" id="KW-0067">ATP-binding</keyword>
<dbReference type="InterPro" id="IPR003439">
    <property type="entry name" value="ABC_transporter-like_ATP-bd"/>
</dbReference>
<comment type="subcellular location">
    <subcellularLocation>
        <location evidence="1">Cell membrane</location>
        <topology evidence="1">Multi-pass membrane protein</topology>
    </subcellularLocation>
</comment>
<dbReference type="InterPro" id="IPR027417">
    <property type="entry name" value="P-loop_NTPase"/>
</dbReference>
<dbReference type="InterPro" id="IPR039421">
    <property type="entry name" value="Type_1_exporter"/>
</dbReference>
<feature type="transmembrane region" description="Helical" evidence="9">
    <location>
        <begin position="157"/>
        <end position="175"/>
    </location>
</feature>
<dbReference type="GO" id="GO:0016887">
    <property type="term" value="F:ATP hydrolysis activity"/>
    <property type="evidence" value="ECO:0007669"/>
    <property type="project" value="InterPro"/>
</dbReference>
<dbReference type="SUPFAM" id="SSF52540">
    <property type="entry name" value="P-loop containing nucleoside triphosphate hydrolases"/>
    <property type="match status" value="1"/>
</dbReference>
<name>A0A2N6KKI7_9CYAN</name>
<dbReference type="RefSeq" id="WP_102171591.1">
    <property type="nucleotide sequence ID" value="NZ_NMQA01000045.1"/>
</dbReference>
<dbReference type="CDD" id="cd03251">
    <property type="entry name" value="ABCC_MsbA"/>
    <property type="match status" value="1"/>
</dbReference>
<dbReference type="InterPro" id="IPR017871">
    <property type="entry name" value="ABC_transporter-like_CS"/>
</dbReference>
<keyword evidence="4 9" id="KW-0812">Transmembrane</keyword>
<dbReference type="EMBL" id="NMQA01000045">
    <property type="protein sequence ID" value="PMB00188.1"/>
    <property type="molecule type" value="Genomic_DNA"/>
</dbReference>
<dbReference type="Pfam" id="PF00005">
    <property type="entry name" value="ABC_tran"/>
    <property type="match status" value="1"/>
</dbReference>
<dbReference type="SMART" id="SM00382">
    <property type="entry name" value="AAA"/>
    <property type="match status" value="1"/>
</dbReference>
<dbReference type="FunFam" id="1.20.1560.10:FF:000011">
    <property type="entry name" value="Multidrug ABC transporter ATP-binding protein"/>
    <property type="match status" value="1"/>
</dbReference>
<evidence type="ECO:0000259" key="10">
    <source>
        <dbReference type="PROSITE" id="PS50893"/>
    </source>
</evidence>
<dbReference type="GO" id="GO:0005524">
    <property type="term" value="F:ATP binding"/>
    <property type="evidence" value="ECO:0007669"/>
    <property type="project" value="UniProtKB-KW"/>
</dbReference>
<protein>
    <submittedName>
        <fullName evidence="12">ABC transporter</fullName>
    </submittedName>
</protein>
<dbReference type="Pfam" id="PF00664">
    <property type="entry name" value="ABC_membrane"/>
    <property type="match status" value="1"/>
</dbReference>
<evidence type="ECO:0000256" key="8">
    <source>
        <dbReference type="ARBA" id="ARBA00023136"/>
    </source>
</evidence>
<dbReference type="InterPro" id="IPR011527">
    <property type="entry name" value="ABC1_TM_dom"/>
</dbReference>
<keyword evidence="7 9" id="KW-1133">Transmembrane helix</keyword>
<dbReference type="FunFam" id="3.40.50.300:FF:000218">
    <property type="entry name" value="Multidrug ABC transporter ATP-binding protein"/>
    <property type="match status" value="1"/>
</dbReference>
<dbReference type="CDD" id="cd07346">
    <property type="entry name" value="ABC_6TM_exporters"/>
    <property type="match status" value="1"/>
</dbReference>
<dbReference type="Gene3D" id="1.20.1560.10">
    <property type="entry name" value="ABC transporter type 1, transmembrane domain"/>
    <property type="match status" value="1"/>
</dbReference>
<evidence type="ECO:0000256" key="2">
    <source>
        <dbReference type="ARBA" id="ARBA00022448"/>
    </source>
</evidence>
<evidence type="ECO:0000256" key="6">
    <source>
        <dbReference type="ARBA" id="ARBA00022840"/>
    </source>
</evidence>
<dbReference type="PROSITE" id="PS50893">
    <property type="entry name" value="ABC_TRANSPORTER_2"/>
    <property type="match status" value="1"/>
</dbReference>
<evidence type="ECO:0000256" key="1">
    <source>
        <dbReference type="ARBA" id="ARBA00004651"/>
    </source>
</evidence>
<dbReference type="GO" id="GO:0005886">
    <property type="term" value="C:plasma membrane"/>
    <property type="evidence" value="ECO:0007669"/>
    <property type="project" value="UniProtKB-SubCell"/>
</dbReference>
<proteinExistence type="predicted"/>
<feature type="domain" description="ABC transporter" evidence="10">
    <location>
        <begin position="358"/>
        <end position="592"/>
    </location>
</feature>
<dbReference type="GO" id="GO:0015421">
    <property type="term" value="F:ABC-type oligopeptide transporter activity"/>
    <property type="evidence" value="ECO:0007669"/>
    <property type="project" value="TreeGrafter"/>
</dbReference>
<dbReference type="Gene3D" id="3.40.50.300">
    <property type="entry name" value="P-loop containing nucleotide triphosphate hydrolases"/>
    <property type="match status" value="1"/>
</dbReference>
<accession>A0A2N6KKI7</accession>
<dbReference type="InterPro" id="IPR036640">
    <property type="entry name" value="ABC1_TM_sf"/>
</dbReference>
<dbReference type="AlphaFoldDB" id="A0A2N6KKI7"/>
<keyword evidence="5" id="KW-0547">Nucleotide-binding</keyword>
<evidence type="ECO:0000256" key="7">
    <source>
        <dbReference type="ARBA" id="ARBA00022989"/>
    </source>
</evidence>
<evidence type="ECO:0000256" key="9">
    <source>
        <dbReference type="SAM" id="Phobius"/>
    </source>
</evidence>
<dbReference type="PROSITE" id="PS00211">
    <property type="entry name" value="ABC_TRANSPORTER_1"/>
    <property type="match status" value="1"/>
</dbReference>
<sequence length="604" mass="68488">MQANFIRQIAQSNSYDFQINASAIHLYQRFLHYLWWHKIPLLEGFSTIFFLAFLQVIIPQITRYVIDVVIPTKRFDLLPWLGLCIATISLMIGGLNFTRTYMMSLVGQKTIYDIRNELYQHLQQLSLSFFENQRTGTLITRATRDVDTLEKLVTTDVAEIIAEVFTFIVIVIYLICADWKLTLLILLTLPVMIYLSQLFGTRMRGAYREVQQQNTEMNNHLQETLSNVKLIKACTNEGYEINRFSEHNRQNMEANIRAVRLWSGFAPVVDFMNHLGYVTVLVYGAWEVMRGEITVGDLTAFLAYLNHINQPAKRFSKVMHTIQKGATALERIFEILDTQPEIEEKPEAIALPLIQGNISWQAVEFAYTSGQPVIHNFALDIQPGMTVALVGSSGAGKSTLANLVVRFYDPQKGRILIDGYDIRDVNLQSLRSQIGIVSQETLLLHGTIEENIAYGKVGVHHAEIESAARIANAHEFIINLPQGYHTMIGERGVKLSGGQRQRLAIARVLIKNPRFLILDEATSALDTESEHLIQKALKELLKNRTCLVIAHRLSTIQNADLIVVLEKGSIQEVGTHSELLAKGGRYAYLHTMQFPQKSHLDVQP</sequence>
<evidence type="ECO:0000313" key="12">
    <source>
        <dbReference type="EMBL" id="PMB00188.1"/>
    </source>
</evidence>
<dbReference type="PANTHER" id="PTHR43394">
    <property type="entry name" value="ATP-DEPENDENT PERMEASE MDL1, MITOCHONDRIAL"/>
    <property type="match status" value="1"/>
</dbReference>
<dbReference type="InterPro" id="IPR003593">
    <property type="entry name" value="AAA+_ATPase"/>
</dbReference>
<dbReference type="PANTHER" id="PTHR43394:SF1">
    <property type="entry name" value="ATP-BINDING CASSETTE SUB-FAMILY B MEMBER 10, MITOCHONDRIAL"/>
    <property type="match status" value="1"/>
</dbReference>
<evidence type="ECO:0000256" key="4">
    <source>
        <dbReference type="ARBA" id="ARBA00022692"/>
    </source>
</evidence>
<organism evidence="12 13">
    <name type="scientific">Fischerella thermalis CCMEE 5268</name>
    <dbReference type="NCBI Taxonomy" id="2019662"/>
    <lineage>
        <taxon>Bacteria</taxon>
        <taxon>Bacillati</taxon>
        <taxon>Cyanobacteriota</taxon>
        <taxon>Cyanophyceae</taxon>
        <taxon>Nostocales</taxon>
        <taxon>Hapalosiphonaceae</taxon>
        <taxon>Fischerella</taxon>
    </lineage>
</organism>